<keyword evidence="2" id="KW-0282">Flagellum</keyword>
<keyword evidence="2" id="KW-0969">Cilium</keyword>
<dbReference type="PANTHER" id="PTHR37166">
    <property type="entry name" value="PROTEIN FLAG"/>
    <property type="match status" value="1"/>
</dbReference>
<feature type="region of interest" description="Disordered" evidence="1">
    <location>
        <begin position="1"/>
        <end position="54"/>
    </location>
</feature>
<keyword evidence="2" id="KW-0966">Cell projection</keyword>
<dbReference type="RefSeq" id="WP_268613971.1">
    <property type="nucleotide sequence ID" value="NZ_JAMDMX010000012.1"/>
</dbReference>
<dbReference type="Pfam" id="PF03646">
    <property type="entry name" value="FlaG"/>
    <property type="match status" value="1"/>
</dbReference>
<proteinExistence type="predicted"/>
<feature type="compositionally biased region" description="Polar residues" evidence="1">
    <location>
        <begin position="1"/>
        <end position="27"/>
    </location>
</feature>
<evidence type="ECO:0000313" key="3">
    <source>
        <dbReference type="Proteomes" id="UP001527099"/>
    </source>
</evidence>
<dbReference type="InterPro" id="IPR035924">
    <property type="entry name" value="FlaG-like_sf"/>
</dbReference>
<reference evidence="2 3" key="1">
    <citation type="submission" date="2022-05" db="EMBL/GenBank/DDBJ databases">
        <title>Genome Sequencing of Bee-Associated Microbes.</title>
        <authorList>
            <person name="Dunlap C."/>
        </authorList>
    </citation>
    <scope>NUCLEOTIDE SEQUENCE [LARGE SCALE GENOMIC DNA]</scope>
    <source>
        <strain evidence="2 3">NRRL B-14421</strain>
    </source>
</reference>
<comment type="caution">
    <text evidence="2">The sequence shown here is derived from an EMBL/GenBank/DDBJ whole genome shotgun (WGS) entry which is preliminary data.</text>
</comment>
<feature type="compositionally biased region" description="Basic and acidic residues" evidence="1">
    <location>
        <begin position="32"/>
        <end position="44"/>
    </location>
</feature>
<dbReference type="EMBL" id="JAMDMX010000012">
    <property type="protein sequence ID" value="MCY9692376.1"/>
    <property type="molecule type" value="Genomic_DNA"/>
</dbReference>
<organism evidence="2 3">
    <name type="scientific">Paenibacillus alginolyticus</name>
    <dbReference type="NCBI Taxonomy" id="59839"/>
    <lineage>
        <taxon>Bacteria</taxon>
        <taxon>Bacillati</taxon>
        <taxon>Bacillota</taxon>
        <taxon>Bacilli</taxon>
        <taxon>Bacillales</taxon>
        <taxon>Paenibacillaceae</taxon>
        <taxon>Paenibacillus</taxon>
    </lineage>
</organism>
<dbReference type="Proteomes" id="UP001527099">
    <property type="component" value="Unassembled WGS sequence"/>
</dbReference>
<sequence length="139" mass="15374">MANEFTINSGSYSQGINVGSGSSQPVVNSSNKSEHSTSSNKDEPATIQTTSELKQAEIRGERVTAGDEIIIKAIEKANKALDGRYTSFEFSVHEKTKQISIKVIDKDTKEVIREIPPEKTLDMVARMWEMAGILVDEKR</sequence>
<name>A0ABT4G876_9BACL</name>
<evidence type="ECO:0000313" key="2">
    <source>
        <dbReference type="EMBL" id="MCY9692376.1"/>
    </source>
</evidence>
<protein>
    <submittedName>
        <fullName evidence="2">Flagellar protein FlaG</fullName>
    </submittedName>
</protein>
<dbReference type="InterPro" id="IPR005186">
    <property type="entry name" value="FlaG"/>
</dbReference>
<accession>A0ABT4G876</accession>
<dbReference type="Gene3D" id="3.30.160.170">
    <property type="entry name" value="FlaG-like"/>
    <property type="match status" value="1"/>
</dbReference>
<dbReference type="PANTHER" id="PTHR37166:SF1">
    <property type="entry name" value="PROTEIN FLAG"/>
    <property type="match status" value="1"/>
</dbReference>
<gene>
    <name evidence="2" type="ORF">M5X19_05550</name>
</gene>
<evidence type="ECO:0000256" key="1">
    <source>
        <dbReference type="SAM" id="MobiDB-lite"/>
    </source>
</evidence>
<keyword evidence="3" id="KW-1185">Reference proteome</keyword>
<dbReference type="SUPFAM" id="SSF160214">
    <property type="entry name" value="FlaG-like"/>
    <property type="match status" value="1"/>
</dbReference>